<dbReference type="InParanoid" id="A0A067QX90"/>
<accession>A0A067QX90</accession>
<dbReference type="Proteomes" id="UP000027135">
    <property type="component" value="Unassembled WGS sequence"/>
</dbReference>
<dbReference type="AlphaFoldDB" id="A0A067QX90"/>
<reference evidence="1 2" key="1">
    <citation type="journal article" date="2014" name="Nat. Commun.">
        <title>Molecular traces of alternative social organization in a termite genome.</title>
        <authorList>
            <person name="Terrapon N."/>
            <person name="Li C."/>
            <person name="Robertson H.M."/>
            <person name="Ji L."/>
            <person name="Meng X."/>
            <person name="Booth W."/>
            <person name="Chen Z."/>
            <person name="Childers C.P."/>
            <person name="Glastad K.M."/>
            <person name="Gokhale K."/>
            <person name="Gowin J."/>
            <person name="Gronenberg W."/>
            <person name="Hermansen R.A."/>
            <person name="Hu H."/>
            <person name="Hunt B.G."/>
            <person name="Huylmans A.K."/>
            <person name="Khalil S.M."/>
            <person name="Mitchell R.D."/>
            <person name="Munoz-Torres M.C."/>
            <person name="Mustard J.A."/>
            <person name="Pan H."/>
            <person name="Reese J.T."/>
            <person name="Scharf M.E."/>
            <person name="Sun F."/>
            <person name="Vogel H."/>
            <person name="Xiao J."/>
            <person name="Yang W."/>
            <person name="Yang Z."/>
            <person name="Yang Z."/>
            <person name="Zhou J."/>
            <person name="Zhu J."/>
            <person name="Brent C.S."/>
            <person name="Elsik C.G."/>
            <person name="Goodisman M.A."/>
            <person name="Liberles D.A."/>
            <person name="Roe R.M."/>
            <person name="Vargo E.L."/>
            <person name="Vilcinskas A."/>
            <person name="Wang J."/>
            <person name="Bornberg-Bauer E."/>
            <person name="Korb J."/>
            <person name="Zhang G."/>
            <person name="Liebig J."/>
        </authorList>
    </citation>
    <scope>NUCLEOTIDE SEQUENCE [LARGE SCALE GENOMIC DNA]</scope>
    <source>
        <tissue evidence="1">Whole organism</tissue>
    </source>
</reference>
<organism evidence="1 2">
    <name type="scientific">Zootermopsis nevadensis</name>
    <name type="common">Dampwood termite</name>
    <dbReference type="NCBI Taxonomy" id="136037"/>
    <lineage>
        <taxon>Eukaryota</taxon>
        <taxon>Metazoa</taxon>
        <taxon>Ecdysozoa</taxon>
        <taxon>Arthropoda</taxon>
        <taxon>Hexapoda</taxon>
        <taxon>Insecta</taxon>
        <taxon>Pterygota</taxon>
        <taxon>Neoptera</taxon>
        <taxon>Polyneoptera</taxon>
        <taxon>Dictyoptera</taxon>
        <taxon>Blattodea</taxon>
        <taxon>Blattoidea</taxon>
        <taxon>Termitoidae</taxon>
        <taxon>Termopsidae</taxon>
        <taxon>Zootermopsis</taxon>
    </lineage>
</organism>
<sequence>MLIIPRTLNRITHQFRGTKPSIIHVQQWSDPGLTNKPTAIFTRDFNVYMRTSSAKEVLQKCFV</sequence>
<dbReference type="EMBL" id="KK853145">
    <property type="protein sequence ID" value="KDR10727.1"/>
    <property type="molecule type" value="Genomic_DNA"/>
</dbReference>
<name>A0A067QX90_ZOONE</name>
<proteinExistence type="predicted"/>
<evidence type="ECO:0000313" key="1">
    <source>
        <dbReference type="EMBL" id="KDR10727.1"/>
    </source>
</evidence>
<protein>
    <submittedName>
        <fullName evidence="1">Uncharacterized protein</fullName>
    </submittedName>
</protein>
<evidence type="ECO:0000313" key="2">
    <source>
        <dbReference type="Proteomes" id="UP000027135"/>
    </source>
</evidence>
<gene>
    <name evidence="1" type="ORF">L798_15387</name>
</gene>
<keyword evidence="2" id="KW-1185">Reference proteome</keyword>